<gene>
    <name evidence="2" type="ORF">CRN52_12855</name>
</gene>
<protein>
    <submittedName>
        <fullName evidence="2">Uncharacterized protein</fullName>
    </submittedName>
</protein>
<keyword evidence="1" id="KW-0472">Membrane</keyword>
<keyword evidence="1" id="KW-1133">Transmembrane helix</keyword>
<comment type="caution">
    <text evidence="2">The sequence shown here is derived from an EMBL/GenBank/DDBJ whole genome shotgun (WGS) entry which is preliminary data.</text>
</comment>
<evidence type="ECO:0000313" key="2">
    <source>
        <dbReference type="EMBL" id="POB46961.1"/>
    </source>
</evidence>
<feature type="transmembrane region" description="Helical" evidence="1">
    <location>
        <begin position="37"/>
        <end position="60"/>
    </location>
</feature>
<dbReference type="Proteomes" id="UP000237466">
    <property type="component" value="Unassembled WGS sequence"/>
</dbReference>
<sequence length="64" mass="7072">MRKSRSFLLILTLWICSVVNGLVYLVELGNGHDASAFYAWQIVFGVYVGLSAAVGLIYFVQSQS</sequence>
<keyword evidence="1" id="KW-0812">Transmembrane</keyword>
<dbReference type="EMBL" id="PDGH01000101">
    <property type="protein sequence ID" value="POB46961.1"/>
    <property type="molecule type" value="Genomic_DNA"/>
</dbReference>
<evidence type="ECO:0000256" key="1">
    <source>
        <dbReference type="SAM" id="Phobius"/>
    </source>
</evidence>
<proteinExistence type="predicted"/>
<reference evidence="2 3" key="1">
    <citation type="journal article" date="2018" name="Front. Microbiol.">
        <title>Phylogeny of Vibrio vulnificus from the Analysis of the Core-Genome: Implications for Intra-Species Taxonomy.</title>
        <authorList>
            <person name="Roig F.J."/>
            <person name="Gonzalez-Candelas F."/>
            <person name="Sanjuan E."/>
            <person name="Fouz B."/>
            <person name="Feil E.J."/>
            <person name="Llorens C."/>
            <person name="Baker-Austin C."/>
            <person name="Oliver J.D."/>
            <person name="Danin-Poleg Y."/>
            <person name="Gibas C.J."/>
            <person name="Kashi Y."/>
            <person name="Gulig P.A."/>
            <person name="Morrison S.S."/>
            <person name="Amaro C."/>
        </authorList>
    </citation>
    <scope>NUCLEOTIDE SEQUENCE [LARGE SCALE GENOMIC DNA]</scope>
    <source>
        <strain evidence="2 3">CECT4608</strain>
    </source>
</reference>
<accession>A0A2S3R1H5</accession>
<name>A0A2S3R1H5_VIBVL</name>
<dbReference type="AlphaFoldDB" id="A0A2S3R1H5"/>
<organism evidence="2 3">
    <name type="scientific">Vibrio vulnificus</name>
    <dbReference type="NCBI Taxonomy" id="672"/>
    <lineage>
        <taxon>Bacteria</taxon>
        <taxon>Pseudomonadati</taxon>
        <taxon>Pseudomonadota</taxon>
        <taxon>Gammaproteobacteria</taxon>
        <taxon>Vibrionales</taxon>
        <taxon>Vibrionaceae</taxon>
        <taxon>Vibrio</taxon>
    </lineage>
</organism>
<evidence type="ECO:0000313" key="3">
    <source>
        <dbReference type="Proteomes" id="UP000237466"/>
    </source>
</evidence>